<feature type="region of interest" description="Disordered" evidence="1">
    <location>
        <begin position="77"/>
        <end position="141"/>
    </location>
</feature>
<evidence type="ECO:0000313" key="2">
    <source>
        <dbReference type="EMBL" id="CAJ1059218.1"/>
    </source>
</evidence>
<sequence>MKNPPPERKKKKSFSGRRGGGRGGEGMGGLWLWFMTSKVSRQCSDSSPQIPESPVLSRGMLMTSPAVKSCSCPLTLPPARNPLNPARDSVQDHGQRQAEVPVGLRGEKARPGFGSEGGQRGEEEEDGGAREEVSRSQAVVN</sequence>
<dbReference type="Proteomes" id="UP001178508">
    <property type="component" value="Chromosome 6"/>
</dbReference>
<keyword evidence="3" id="KW-1185">Reference proteome</keyword>
<reference evidence="2" key="1">
    <citation type="submission" date="2023-08" db="EMBL/GenBank/DDBJ databases">
        <authorList>
            <person name="Alioto T."/>
            <person name="Alioto T."/>
            <person name="Gomez Garrido J."/>
        </authorList>
    </citation>
    <scope>NUCLEOTIDE SEQUENCE</scope>
</reference>
<evidence type="ECO:0000256" key="1">
    <source>
        <dbReference type="SAM" id="MobiDB-lite"/>
    </source>
</evidence>
<dbReference type="AlphaFoldDB" id="A0AAV1FDQ0"/>
<name>A0AAV1FDQ0_XYRNO</name>
<gene>
    <name evidence="2" type="ORF">XNOV1_A041822</name>
</gene>
<accession>A0AAV1FDQ0</accession>
<feature type="compositionally biased region" description="Gly residues" evidence="1">
    <location>
        <begin position="17"/>
        <end position="29"/>
    </location>
</feature>
<feature type="region of interest" description="Disordered" evidence="1">
    <location>
        <begin position="1"/>
        <end position="29"/>
    </location>
</feature>
<evidence type="ECO:0000313" key="3">
    <source>
        <dbReference type="Proteomes" id="UP001178508"/>
    </source>
</evidence>
<dbReference type="EMBL" id="OY660869">
    <property type="protein sequence ID" value="CAJ1059218.1"/>
    <property type="molecule type" value="Genomic_DNA"/>
</dbReference>
<organism evidence="2 3">
    <name type="scientific">Xyrichtys novacula</name>
    <name type="common">Pearly razorfish</name>
    <name type="synonym">Hemipteronotus novacula</name>
    <dbReference type="NCBI Taxonomy" id="13765"/>
    <lineage>
        <taxon>Eukaryota</taxon>
        <taxon>Metazoa</taxon>
        <taxon>Chordata</taxon>
        <taxon>Craniata</taxon>
        <taxon>Vertebrata</taxon>
        <taxon>Euteleostomi</taxon>
        <taxon>Actinopterygii</taxon>
        <taxon>Neopterygii</taxon>
        <taxon>Teleostei</taxon>
        <taxon>Neoteleostei</taxon>
        <taxon>Acanthomorphata</taxon>
        <taxon>Eupercaria</taxon>
        <taxon>Labriformes</taxon>
        <taxon>Labridae</taxon>
        <taxon>Xyrichtys</taxon>
    </lineage>
</organism>
<proteinExistence type="predicted"/>
<protein>
    <submittedName>
        <fullName evidence="2">Uncharacterized protein</fullName>
    </submittedName>
</protein>